<reference evidence="1 2" key="1">
    <citation type="submission" date="2019-05" db="EMBL/GenBank/DDBJ databases">
        <title>Another draft genome of Portunus trituberculatus and its Hox gene families provides insights of decapod evolution.</title>
        <authorList>
            <person name="Jeong J.-H."/>
            <person name="Song I."/>
            <person name="Kim S."/>
            <person name="Choi T."/>
            <person name="Kim D."/>
            <person name="Ryu S."/>
            <person name="Kim W."/>
        </authorList>
    </citation>
    <scope>NUCLEOTIDE SEQUENCE [LARGE SCALE GENOMIC DNA]</scope>
    <source>
        <tissue evidence="1">Muscle</tissue>
    </source>
</reference>
<dbReference type="AlphaFoldDB" id="A0A5B7H852"/>
<comment type="caution">
    <text evidence="1">The sequence shown here is derived from an EMBL/GenBank/DDBJ whole genome shotgun (WGS) entry which is preliminary data.</text>
</comment>
<proteinExistence type="predicted"/>
<evidence type="ECO:0000313" key="1">
    <source>
        <dbReference type="EMBL" id="MPC65437.1"/>
    </source>
</evidence>
<name>A0A5B7H852_PORTR</name>
<gene>
    <name evidence="1" type="ORF">E2C01_059571</name>
</gene>
<evidence type="ECO:0000313" key="2">
    <source>
        <dbReference type="Proteomes" id="UP000324222"/>
    </source>
</evidence>
<dbReference type="Proteomes" id="UP000324222">
    <property type="component" value="Unassembled WGS sequence"/>
</dbReference>
<sequence>MVYQIFRELRVQRRYTELRDHEALPEKSFLSSSSAYLRYQLINSCFHYKLSLTFINLLWCGNIPSARIALIH</sequence>
<accession>A0A5B7H852</accession>
<protein>
    <submittedName>
        <fullName evidence="1">Uncharacterized protein</fullName>
    </submittedName>
</protein>
<organism evidence="1 2">
    <name type="scientific">Portunus trituberculatus</name>
    <name type="common">Swimming crab</name>
    <name type="synonym">Neptunus trituberculatus</name>
    <dbReference type="NCBI Taxonomy" id="210409"/>
    <lineage>
        <taxon>Eukaryota</taxon>
        <taxon>Metazoa</taxon>
        <taxon>Ecdysozoa</taxon>
        <taxon>Arthropoda</taxon>
        <taxon>Crustacea</taxon>
        <taxon>Multicrustacea</taxon>
        <taxon>Malacostraca</taxon>
        <taxon>Eumalacostraca</taxon>
        <taxon>Eucarida</taxon>
        <taxon>Decapoda</taxon>
        <taxon>Pleocyemata</taxon>
        <taxon>Brachyura</taxon>
        <taxon>Eubrachyura</taxon>
        <taxon>Portunoidea</taxon>
        <taxon>Portunidae</taxon>
        <taxon>Portuninae</taxon>
        <taxon>Portunus</taxon>
    </lineage>
</organism>
<keyword evidence="2" id="KW-1185">Reference proteome</keyword>
<dbReference type="EMBL" id="VSRR010023380">
    <property type="protein sequence ID" value="MPC65437.1"/>
    <property type="molecule type" value="Genomic_DNA"/>
</dbReference>